<evidence type="ECO:0000256" key="1">
    <source>
        <dbReference type="SAM" id="Phobius"/>
    </source>
</evidence>
<name>A0ABT5TTN3_9GAMM</name>
<dbReference type="RefSeq" id="WP_238107857.1">
    <property type="nucleotide sequence ID" value="NZ_JAQQPZ010000013.1"/>
</dbReference>
<keyword evidence="1" id="KW-0472">Membrane</keyword>
<comment type="caution">
    <text evidence="2">The sequence shown here is derived from an EMBL/GenBank/DDBJ whole genome shotgun (WGS) entry which is preliminary data.</text>
</comment>
<keyword evidence="1" id="KW-0812">Transmembrane</keyword>
<evidence type="ECO:0000313" key="2">
    <source>
        <dbReference type="EMBL" id="MDD8060781.1"/>
    </source>
</evidence>
<reference evidence="2 3" key="1">
    <citation type="submission" date="2023-02" db="EMBL/GenBank/DDBJ databases">
        <title>Genome sequence of Shewanella metallivivens ER-Te-42B-Light, sp. nov., enriched from sulfide tube worms (Riftia pachyptila) isolated from Explorer Ridge in the Pacific Ocean.</title>
        <authorList>
            <person name="Maltman C."/>
            <person name="Kuzyk S.B."/>
            <person name="Kyndt J.A."/>
            <person name="Yurkov V."/>
        </authorList>
    </citation>
    <scope>NUCLEOTIDE SEQUENCE [LARGE SCALE GENOMIC DNA]</scope>
    <source>
        <strain evidence="2 3">ER-Te-42B-Light</strain>
    </source>
</reference>
<sequence>MKLYIKDINENKRYLNVAAESRNELAQKLGGAYFSVDGTTYHISQVNAEKSNDNTPVSTVIGGALGLVGGMPGVLIGGVLGAFLGNEADKKESAAIDSFNRSLS</sequence>
<gene>
    <name evidence="2" type="ORF">PQR79_17070</name>
</gene>
<dbReference type="EMBL" id="JAQQPZ010000013">
    <property type="protein sequence ID" value="MDD8060781.1"/>
    <property type="molecule type" value="Genomic_DNA"/>
</dbReference>
<evidence type="ECO:0000313" key="3">
    <source>
        <dbReference type="Proteomes" id="UP001213691"/>
    </source>
</evidence>
<organism evidence="2 3">
    <name type="scientific">Shewanella metallivivens</name>
    <dbReference type="NCBI Taxonomy" id="2872342"/>
    <lineage>
        <taxon>Bacteria</taxon>
        <taxon>Pseudomonadati</taxon>
        <taxon>Pseudomonadota</taxon>
        <taxon>Gammaproteobacteria</taxon>
        <taxon>Alteromonadales</taxon>
        <taxon>Shewanellaceae</taxon>
        <taxon>Shewanella</taxon>
    </lineage>
</organism>
<accession>A0ABT5TTN3</accession>
<feature type="transmembrane region" description="Helical" evidence="1">
    <location>
        <begin position="60"/>
        <end position="84"/>
    </location>
</feature>
<dbReference type="Proteomes" id="UP001213691">
    <property type="component" value="Unassembled WGS sequence"/>
</dbReference>
<proteinExistence type="predicted"/>
<protein>
    <recommendedName>
        <fullName evidence="4">Glycine zipper domain-containing protein</fullName>
    </recommendedName>
</protein>
<keyword evidence="1" id="KW-1133">Transmembrane helix</keyword>
<evidence type="ECO:0008006" key="4">
    <source>
        <dbReference type="Google" id="ProtNLM"/>
    </source>
</evidence>
<keyword evidence="3" id="KW-1185">Reference proteome</keyword>